<dbReference type="PANTHER" id="PTHR39614">
    <property type="entry name" value="INTEGRAL MEMBRANE PROTEIN"/>
    <property type="match status" value="1"/>
</dbReference>
<sequence>MGFIALSFVKVSLVIFTRRIFSGDFHGEKRCFAIAYTATAIYGVAALIVSSVGYHPRRTLDGETKAVCDGAVARWTILTALDVATEIVLVCIPVWLVTNNEIKRSKKMIVVFVFSFRLLVAAFSIITTVTYLTYVEHHHDAIAIAPTVAWQEVLLGVSLISASIPCLRSFLWAFMSTGLMTNYGTRTGPAGVLRDVDSSPDNTATATATAGTVHSGENSDRLPCRLRPDDTEYKVKVRTRPHYQRMTTATTGRASRRSAESFETGQWVVNRTREIHVTHS</sequence>
<evidence type="ECO:0000256" key="1">
    <source>
        <dbReference type="SAM" id="MobiDB-lite"/>
    </source>
</evidence>
<dbReference type="InterPro" id="IPR049326">
    <property type="entry name" value="Rhodopsin_dom_fungi"/>
</dbReference>
<evidence type="ECO:0000259" key="3">
    <source>
        <dbReference type="Pfam" id="PF20684"/>
    </source>
</evidence>
<keyword evidence="5" id="KW-1185">Reference proteome</keyword>
<dbReference type="AlphaFoldDB" id="A0AAJ0DK67"/>
<organism evidence="4 5">
    <name type="scientific">Extremus antarcticus</name>
    <dbReference type="NCBI Taxonomy" id="702011"/>
    <lineage>
        <taxon>Eukaryota</taxon>
        <taxon>Fungi</taxon>
        <taxon>Dikarya</taxon>
        <taxon>Ascomycota</taxon>
        <taxon>Pezizomycotina</taxon>
        <taxon>Dothideomycetes</taxon>
        <taxon>Dothideomycetidae</taxon>
        <taxon>Mycosphaerellales</taxon>
        <taxon>Extremaceae</taxon>
        <taxon>Extremus</taxon>
    </lineage>
</organism>
<keyword evidence="2" id="KW-0472">Membrane</keyword>
<accession>A0AAJ0DK67</accession>
<evidence type="ECO:0000313" key="4">
    <source>
        <dbReference type="EMBL" id="KAK3055689.1"/>
    </source>
</evidence>
<dbReference type="Proteomes" id="UP001271007">
    <property type="component" value="Unassembled WGS sequence"/>
</dbReference>
<protein>
    <recommendedName>
        <fullName evidence="3">Rhodopsin domain-containing protein</fullName>
    </recommendedName>
</protein>
<name>A0AAJ0DK67_9PEZI</name>
<feature type="transmembrane region" description="Helical" evidence="2">
    <location>
        <begin position="109"/>
        <end position="133"/>
    </location>
</feature>
<keyword evidence="2" id="KW-1133">Transmembrane helix</keyword>
<reference evidence="4" key="1">
    <citation type="submission" date="2023-04" db="EMBL/GenBank/DDBJ databases">
        <title>Black Yeasts Isolated from many extreme environments.</title>
        <authorList>
            <person name="Coleine C."/>
            <person name="Stajich J.E."/>
            <person name="Selbmann L."/>
        </authorList>
    </citation>
    <scope>NUCLEOTIDE SEQUENCE</scope>
    <source>
        <strain evidence="4">CCFEE 5312</strain>
    </source>
</reference>
<proteinExistence type="predicted"/>
<feature type="transmembrane region" description="Helical" evidence="2">
    <location>
        <begin position="153"/>
        <end position="174"/>
    </location>
</feature>
<feature type="region of interest" description="Disordered" evidence="1">
    <location>
        <begin position="197"/>
        <end position="221"/>
    </location>
</feature>
<dbReference type="EMBL" id="JAWDJX010000008">
    <property type="protein sequence ID" value="KAK3055689.1"/>
    <property type="molecule type" value="Genomic_DNA"/>
</dbReference>
<keyword evidence="2" id="KW-0812">Transmembrane</keyword>
<dbReference type="PANTHER" id="PTHR39614:SF2">
    <property type="entry name" value="INTEGRAL MEMBRANE PROTEIN"/>
    <property type="match status" value="1"/>
</dbReference>
<gene>
    <name evidence="4" type="ORF">LTR09_003610</name>
</gene>
<feature type="domain" description="Rhodopsin" evidence="3">
    <location>
        <begin position="4"/>
        <end position="171"/>
    </location>
</feature>
<feature type="transmembrane region" description="Helical" evidence="2">
    <location>
        <begin position="33"/>
        <end position="55"/>
    </location>
</feature>
<evidence type="ECO:0000313" key="5">
    <source>
        <dbReference type="Proteomes" id="UP001271007"/>
    </source>
</evidence>
<comment type="caution">
    <text evidence="4">The sequence shown here is derived from an EMBL/GenBank/DDBJ whole genome shotgun (WGS) entry which is preliminary data.</text>
</comment>
<dbReference type="Pfam" id="PF20684">
    <property type="entry name" value="Fung_rhodopsin"/>
    <property type="match status" value="1"/>
</dbReference>
<evidence type="ECO:0000256" key="2">
    <source>
        <dbReference type="SAM" id="Phobius"/>
    </source>
</evidence>